<evidence type="ECO:0000313" key="1">
    <source>
        <dbReference type="EMBL" id="KAI8572804.1"/>
    </source>
</evidence>
<evidence type="ECO:0000313" key="2">
    <source>
        <dbReference type="Proteomes" id="UP001062846"/>
    </source>
</evidence>
<accession>A0ACC0Q611</accession>
<protein>
    <submittedName>
        <fullName evidence="1">Uncharacterized protein</fullName>
    </submittedName>
</protein>
<dbReference type="EMBL" id="CM046388">
    <property type="protein sequence ID" value="KAI8572804.1"/>
    <property type="molecule type" value="Genomic_DNA"/>
</dbReference>
<keyword evidence="2" id="KW-1185">Reference proteome</keyword>
<dbReference type="Proteomes" id="UP001062846">
    <property type="component" value="Chromosome 1"/>
</dbReference>
<name>A0ACC0Q611_RHOML</name>
<proteinExistence type="predicted"/>
<reference evidence="1" key="1">
    <citation type="submission" date="2022-02" db="EMBL/GenBank/DDBJ databases">
        <title>Plant Genome Project.</title>
        <authorList>
            <person name="Zhang R.-G."/>
        </authorList>
    </citation>
    <scope>NUCLEOTIDE SEQUENCE</scope>
    <source>
        <strain evidence="1">AT1</strain>
    </source>
</reference>
<comment type="caution">
    <text evidence="1">The sequence shown here is derived from an EMBL/GenBank/DDBJ whole genome shotgun (WGS) entry which is preliminary data.</text>
</comment>
<sequence length="82" mass="9424">MENENATNIIKITFKNLLNEVVDKFYMALPICESYQIAGEMFQASVENLDNAVEIGKIKLYTSMHKRKLRLSKTLVKIQLST</sequence>
<organism evidence="1 2">
    <name type="scientific">Rhododendron molle</name>
    <name type="common">Chinese azalea</name>
    <name type="synonym">Azalea mollis</name>
    <dbReference type="NCBI Taxonomy" id="49168"/>
    <lineage>
        <taxon>Eukaryota</taxon>
        <taxon>Viridiplantae</taxon>
        <taxon>Streptophyta</taxon>
        <taxon>Embryophyta</taxon>
        <taxon>Tracheophyta</taxon>
        <taxon>Spermatophyta</taxon>
        <taxon>Magnoliopsida</taxon>
        <taxon>eudicotyledons</taxon>
        <taxon>Gunneridae</taxon>
        <taxon>Pentapetalae</taxon>
        <taxon>asterids</taxon>
        <taxon>Ericales</taxon>
        <taxon>Ericaceae</taxon>
        <taxon>Ericoideae</taxon>
        <taxon>Rhodoreae</taxon>
        <taxon>Rhododendron</taxon>
    </lineage>
</organism>
<gene>
    <name evidence="1" type="ORF">RHMOL_Rhmol01G0228900</name>
</gene>